<evidence type="ECO:0000313" key="1">
    <source>
        <dbReference type="EMBL" id="KOF67888.1"/>
    </source>
</evidence>
<organism evidence="1">
    <name type="scientific">Octopus bimaculoides</name>
    <name type="common">California two-spotted octopus</name>
    <dbReference type="NCBI Taxonomy" id="37653"/>
    <lineage>
        <taxon>Eukaryota</taxon>
        <taxon>Metazoa</taxon>
        <taxon>Spiralia</taxon>
        <taxon>Lophotrochozoa</taxon>
        <taxon>Mollusca</taxon>
        <taxon>Cephalopoda</taxon>
        <taxon>Coleoidea</taxon>
        <taxon>Octopodiformes</taxon>
        <taxon>Octopoda</taxon>
        <taxon>Incirrata</taxon>
        <taxon>Octopodidae</taxon>
        <taxon>Octopus</taxon>
    </lineage>
</organism>
<name>A0A0L8FTB8_OCTBM</name>
<gene>
    <name evidence="1" type="ORF">OCBIM_22008699mg</name>
</gene>
<dbReference type="AlphaFoldDB" id="A0A0L8FTB8"/>
<accession>A0A0L8FTB8</accession>
<reference evidence="1" key="1">
    <citation type="submission" date="2015-07" db="EMBL/GenBank/DDBJ databases">
        <title>MeaNS - Measles Nucleotide Surveillance Program.</title>
        <authorList>
            <person name="Tran T."/>
            <person name="Druce J."/>
        </authorList>
    </citation>
    <scope>NUCLEOTIDE SEQUENCE</scope>
    <source>
        <strain evidence="1">UCB-OBI-ISO-001</strain>
        <tissue evidence="1">Gonad</tissue>
    </source>
</reference>
<sequence length="97" mass="11686">MCMYVCIRAKYDTRKIWKLLHIMLLTKPELTFGRVMGNINQESPLQLRKITYLGRSFYLAFPGYKLSLKMVHRNLRTFLKLLQFFRCASKRTDIIFF</sequence>
<protein>
    <submittedName>
        <fullName evidence="1">Uncharacterized protein</fullName>
    </submittedName>
</protein>
<dbReference type="EMBL" id="KQ426738">
    <property type="protein sequence ID" value="KOF67888.1"/>
    <property type="molecule type" value="Genomic_DNA"/>
</dbReference>
<proteinExistence type="predicted"/>